<protein>
    <submittedName>
        <fullName evidence="4">H-type lectin domain protein</fullName>
    </submittedName>
</protein>
<reference evidence="5" key="1">
    <citation type="journal article" date="2006" name="PLoS Biol.">
        <title>Macronuclear genome sequence of the ciliate Tetrahymena thermophila, a model eukaryote.</title>
        <authorList>
            <person name="Eisen J.A."/>
            <person name="Coyne R.S."/>
            <person name="Wu M."/>
            <person name="Wu D."/>
            <person name="Thiagarajan M."/>
            <person name="Wortman J.R."/>
            <person name="Badger J.H."/>
            <person name="Ren Q."/>
            <person name="Amedeo P."/>
            <person name="Jones K.M."/>
            <person name="Tallon L.J."/>
            <person name="Delcher A.L."/>
            <person name="Salzberg S.L."/>
            <person name="Silva J.C."/>
            <person name="Haas B.J."/>
            <person name="Majoros W.H."/>
            <person name="Farzad M."/>
            <person name="Carlton J.M."/>
            <person name="Smith R.K. Jr."/>
            <person name="Garg J."/>
            <person name="Pearlman R.E."/>
            <person name="Karrer K.M."/>
            <person name="Sun L."/>
            <person name="Manning G."/>
            <person name="Elde N.C."/>
            <person name="Turkewitz A.P."/>
            <person name="Asai D.J."/>
            <person name="Wilkes D.E."/>
            <person name="Wang Y."/>
            <person name="Cai H."/>
            <person name="Collins K."/>
            <person name="Stewart B.A."/>
            <person name="Lee S.R."/>
            <person name="Wilamowska K."/>
            <person name="Weinberg Z."/>
            <person name="Ruzzo W.L."/>
            <person name="Wloga D."/>
            <person name="Gaertig J."/>
            <person name="Frankel J."/>
            <person name="Tsao C.-C."/>
            <person name="Gorovsky M.A."/>
            <person name="Keeling P.J."/>
            <person name="Waller R.F."/>
            <person name="Patron N.J."/>
            <person name="Cherry J.M."/>
            <person name="Stover N.A."/>
            <person name="Krieger C.J."/>
            <person name="del Toro C."/>
            <person name="Ryder H.F."/>
            <person name="Williamson S.C."/>
            <person name="Barbeau R.A."/>
            <person name="Hamilton E.P."/>
            <person name="Orias E."/>
        </authorList>
    </citation>
    <scope>NUCLEOTIDE SEQUENCE [LARGE SCALE GENOMIC DNA]</scope>
    <source>
        <strain evidence="5">SB210</strain>
    </source>
</reference>
<feature type="transmembrane region" description="Helical" evidence="1">
    <location>
        <begin position="695"/>
        <end position="715"/>
    </location>
</feature>
<dbReference type="GO" id="GO:0030246">
    <property type="term" value="F:carbohydrate binding"/>
    <property type="evidence" value="ECO:0007669"/>
    <property type="project" value="InterPro"/>
</dbReference>
<feature type="domain" description="H-type lectin" evidence="3">
    <location>
        <begin position="57"/>
        <end position="120"/>
    </location>
</feature>
<feature type="signal peptide" evidence="2">
    <location>
        <begin position="1"/>
        <end position="20"/>
    </location>
</feature>
<keyword evidence="1" id="KW-0812">Transmembrane</keyword>
<feature type="transmembrane region" description="Helical" evidence="1">
    <location>
        <begin position="871"/>
        <end position="899"/>
    </location>
</feature>
<dbReference type="InterPro" id="IPR052798">
    <property type="entry name" value="Giardia_VSA"/>
</dbReference>
<feature type="transmembrane region" description="Helical" evidence="1">
    <location>
        <begin position="663"/>
        <end position="683"/>
    </location>
</feature>
<proteinExistence type="predicted"/>
<dbReference type="Gene3D" id="2.60.40.2080">
    <property type="match status" value="1"/>
</dbReference>
<evidence type="ECO:0000256" key="2">
    <source>
        <dbReference type="SAM" id="SignalP"/>
    </source>
</evidence>
<dbReference type="KEGG" id="tet:TTHERM_00415820"/>
<dbReference type="Proteomes" id="UP000009168">
    <property type="component" value="Unassembled WGS sequence"/>
</dbReference>
<organism evidence="4 5">
    <name type="scientific">Tetrahymena thermophila (strain SB210)</name>
    <dbReference type="NCBI Taxonomy" id="312017"/>
    <lineage>
        <taxon>Eukaryota</taxon>
        <taxon>Sar</taxon>
        <taxon>Alveolata</taxon>
        <taxon>Ciliophora</taxon>
        <taxon>Intramacronucleata</taxon>
        <taxon>Oligohymenophorea</taxon>
        <taxon>Hymenostomatida</taxon>
        <taxon>Tetrahymenina</taxon>
        <taxon>Tetrahymenidae</taxon>
        <taxon>Tetrahymena</taxon>
    </lineage>
</organism>
<dbReference type="InterPro" id="IPR009030">
    <property type="entry name" value="Growth_fac_rcpt_cys_sf"/>
</dbReference>
<dbReference type="PANTHER" id="PTHR23275:SF100">
    <property type="entry name" value="EGF-LIKE DOMAIN-CONTAINING PROTEIN"/>
    <property type="match status" value="1"/>
</dbReference>
<feature type="transmembrane region" description="Helical" evidence="1">
    <location>
        <begin position="727"/>
        <end position="749"/>
    </location>
</feature>
<dbReference type="SUPFAM" id="SSF57184">
    <property type="entry name" value="Growth factor receptor domain"/>
    <property type="match status" value="2"/>
</dbReference>
<keyword evidence="5" id="KW-1185">Reference proteome</keyword>
<dbReference type="OrthoDB" id="300641at2759"/>
<accession>Q22P13</accession>
<dbReference type="GeneID" id="7834959"/>
<dbReference type="PANTHER" id="PTHR23275">
    <property type="entry name" value="CABRIOLET.-RELATED"/>
    <property type="match status" value="1"/>
</dbReference>
<dbReference type="Pfam" id="PF09458">
    <property type="entry name" value="H_lectin"/>
    <property type="match status" value="1"/>
</dbReference>
<dbReference type="InterPro" id="IPR037221">
    <property type="entry name" value="H-type_lectin_dom_sf"/>
</dbReference>
<name>Q22P13_TETTS</name>
<evidence type="ECO:0000313" key="4">
    <source>
        <dbReference type="EMBL" id="EAR86998.2"/>
    </source>
</evidence>
<sequence length="951" mass="109891">MKKILIFSITLNLLLQQIFTQKYIQSNSSQSDVMEFARYGSTQYCGKVDQTANLSNNFSQQFNSVPQIFIGILFFDLGTTTLRNAFNFTVKSVNQNQVSIQLNKYGETCIFGIKISYFATVDQDVQIQNYILTLNQLSDIQTQNNKQYQFKIPQKLGYQRGVQCAITGFDSIYSTPPSTDTNYSHRNLATATQVDSSNNFYQIQIEAPDLSVNLKIIYINCIEYYIWQADDYSMINNIQQEQTTQSITSNYNFQINLDSSFIGNSITSFLGLQQFDLSQQAALRLEYNHFFFLNNQYYFQVNTWSSSILYSSKALFFQHQMIDCKSSFNEINSNDLKKCVSKCQDGQYAVQFQTTQVCSNCDPSCLTCQNSSTQCLSCPQGLFLYNQKCIQCCKSLNQLEMCQTQFLLDQATGKCYCSNPQQYYSTELQSCFQNNIHFCKVSSKFQNTCEQCQDGYYNYNKLICSYCGKSKYTDSQNQCNNDCQPQCIICSNKSTCLLFQDEVNSNTNGNLPINPNQNICHYSCGQCNGSGQSNCLTCSSQTRVYDIQQQTCNCKSGKFDKGDAECQTAFDFQQNYLWILQTIFIIFLITQSTLVFSSQFRKANLNFYLIQQLIFISYDNTLSMSLNYAQTMKQFQYLSLVTAIPISIVDESNSQIIQECNQIVILLIFQVAALSIFFIQYFLKYQKLKYFDKEILFSCNRLTSTINIALILQLIIKEIKNIYKSTLVLLVIASLVQLILQIIVFRKIYLDYKGNFLITSQQKNTLNLSLIYKYPYISFQTREQYLILKAILEVKRIINALVFALFSQYGYQYQILSGISLFIIIIILYLKPFHSLLANLEAIVIEFLISSCFLLHSFYSKNIFQNNDASYLLFIMITIIFVQLFAIIQCTIQILFFIYQKIKSYKSKSSNQATIELLPQYIQKDTIDHILASKMFNYKVFRVKNNNRLQI</sequence>
<dbReference type="EMBL" id="GG662856">
    <property type="protein sequence ID" value="EAR86998.2"/>
    <property type="molecule type" value="Genomic_DNA"/>
</dbReference>
<dbReference type="RefSeq" id="XP_001007243.2">
    <property type="nucleotide sequence ID" value="XM_001007243.2"/>
</dbReference>
<dbReference type="SMART" id="SM00261">
    <property type="entry name" value="FU"/>
    <property type="match status" value="2"/>
</dbReference>
<dbReference type="AlphaFoldDB" id="Q22P13"/>
<keyword evidence="2" id="KW-0732">Signal</keyword>
<dbReference type="CDD" id="cd00064">
    <property type="entry name" value="FU"/>
    <property type="match status" value="2"/>
</dbReference>
<dbReference type="InterPro" id="IPR019019">
    <property type="entry name" value="H-type_lectin_domain"/>
</dbReference>
<dbReference type="Gene3D" id="2.10.220.10">
    <property type="entry name" value="Hormone Receptor, Insulin-like Growth Factor Receptor 1, Chain A, domain 2"/>
    <property type="match status" value="1"/>
</dbReference>
<dbReference type="SUPFAM" id="SSF141086">
    <property type="entry name" value="Agglutinin HPA-like"/>
    <property type="match status" value="1"/>
</dbReference>
<gene>
    <name evidence="4" type="ORF">TTHERM_00415820</name>
</gene>
<dbReference type="GO" id="GO:0007155">
    <property type="term" value="P:cell adhesion"/>
    <property type="evidence" value="ECO:0007669"/>
    <property type="project" value="InterPro"/>
</dbReference>
<feature type="transmembrane region" description="Helical" evidence="1">
    <location>
        <begin position="842"/>
        <end position="859"/>
    </location>
</feature>
<feature type="transmembrane region" description="Helical" evidence="1">
    <location>
        <begin position="811"/>
        <end position="830"/>
    </location>
</feature>
<feature type="transmembrane region" description="Helical" evidence="1">
    <location>
        <begin position="576"/>
        <end position="596"/>
    </location>
</feature>
<keyword evidence="1" id="KW-0472">Membrane</keyword>
<feature type="chain" id="PRO_5004201243" evidence="2">
    <location>
        <begin position="21"/>
        <end position="951"/>
    </location>
</feature>
<evidence type="ECO:0000313" key="5">
    <source>
        <dbReference type="Proteomes" id="UP000009168"/>
    </source>
</evidence>
<dbReference type="HOGENOM" id="CLU_485320_0_0_1"/>
<dbReference type="InterPro" id="IPR006212">
    <property type="entry name" value="Furin_repeat"/>
</dbReference>
<dbReference type="InParanoid" id="Q22P13"/>
<evidence type="ECO:0000259" key="3">
    <source>
        <dbReference type="Pfam" id="PF09458"/>
    </source>
</evidence>
<evidence type="ECO:0000256" key="1">
    <source>
        <dbReference type="SAM" id="Phobius"/>
    </source>
</evidence>
<keyword evidence="1" id="KW-1133">Transmembrane helix</keyword>